<feature type="domain" description="Major facilitator superfamily (MFS) profile" evidence="6">
    <location>
        <begin position="8"/>
        <end position="453"/>
    </location>
</feature>
<feature type="transmembrane region" description="Helical" evidence="5">
    <location>
        <begin position="355"/>
        <end position="379"/>
    </location>
</feature>
<feature type="transmembrane region" description="Helical" evidence="5">
    <location>
        <begin position="292"/>
        <end position="319"/>
    </location>
</feature>
<sequence length="465" mass="48000">MNTRTPLITPVLASCGVVVALMQTIIVPMLPELPALTGSSASNVGWMVTATLLSGAVSTPLLGRAGDMYGKRRVLLWSLFSVTIGSLICAVTANLPALVAGRALQGVGLAVMPLGISIMRDELPGEKVTSAVALMSATIGIGAAIGLPIAAVVIQYASWHTMFWVCAIVSLLVLGAVRWIVPESPVRSRGRFDYLGAAGLTAALLCLLLALSKGSDWGFASPLTLGLAGGGLLIALGWGWYELRHDEPLIDLRVSARPTVLMANLAAMFIGFAFYANSLVTAQLVQEPTSTGYGLGLSIVASGLCLLPGGVCMAFLSPVSARISVARGPKTTVALAAALIAVGYGVRYFTSHQLWTIILGATIVATGTGLAYSALPMLIMRAIPLSETAAANGLNTLMRMIGQSASSAMSAAVLAHMTFQGRATLGAYLLIFVIAGVAALIALATTLMIPRRVPQPATVPVPLPA</sequence>
<evidence type="ECO:0000256" key="1">
    <source>
        <dbReference type="ARBA" id="ARBA00004651"/>
    </source>
</evidence>
<evidence type="ECO:0000256" key="2">
    <source>
        <dbReference type="ARBA" id="ARBA00022692"/>
    </source>
</evidence>
<evidence type="ECO:0000259" key="6">
    <source>
        <dbReference type="PROSITE" id="PS50850"/>
    </source>
</evidence>
<feature type="transmembrane region" description="Helical" evidence="5">
    <location>
        <begin position="331"/>
        <end position="349"/>
    </location>
</feature>
<proteinExistence type="predicted"/>
<name>A0ABP6QGJ0_9ACTN</name>
<keyword evidence="3 5" id="KW-1133">Transmembrane helix</keyword>
<feature type="transmembrane region" description="Helical" evidence="5">
    <location>
        <begin position="99"/>
        <end position="119"/>
    </location>
</feature>
<dbReference type="Proteomes" id="UP001501237">
    <property type="component" value="Unassembled WGS sequence"/>
</dbReference>
<feature type="transmembrane region" description="Helical" evidence="5">
    <location>
        <begin position="131"/>
        <end position="156"/>
    </location>
</feature>
<dbReference type="PANTHER" id="PTHR42718">
    <property type="entry name" value="MAJOR FACILITATOR SUPERFAMILY MULTIDRUG TRANSPORTER MFSC"/>
    <property type="match status" value="1"/>
</dbReference>
<gene>
    <name evidence="7" type="ORF">GCM10010468_56320</name>
</gene>
<feature type="transmembrane region" description="Helical" evidence="5">
    <location>
        <begin position="217"/>
        <end position="241"/>
    </location>
</feature>
<dbReference type="PROSITE" id="PS51257">
    <property type="entry name" value="PROKAR_LIPOPROTEIN"/>
    <property type="match status" value="1"/>
</dbReference>
<evidence type="ECO:0000256" key="5">
    <source>
        <dbReference type="SAM" id="Phobius"/>
    </source>
</evidence>
<comment type="caution">
    <text evidence="7">The sequence shown here is derived from an EMBL/GenBank/DDBJ whole genome shotgun (WGS) entry which is preliminary data.</text>
</comment>
<protein>
    <submittedName>
        <fullName evidence="7">MFS transporter</fullName>
    </submittedName>
</protein>
<dbReference type="PANTHER" id="PTHR42718:SF35">
    <property type="entry name" value="BLL0718 PROTEIN"/>
    <property type="match status" value="1"/>
</dbReference>
<keyword evidence="8" id="KW-1185">Reference proteome</keyword>
<feature type="transmembrane region" description="Helical" evidence="5">
    <location>
        <begin position="192"/>
        <end position="211"/>
    </location>
</feature>
<feature type="transmembrane region" description="Helical" evidence="5">
    <location>
        <begin position="425"/>
        <end position="449"/>
    </location>
</feature>
<keyword evidence="4 5" id="KW-0472">Membrane</keyword>
<evidence type="ECO:0000313" key="8">
    <source>
        <dbReference type="Proteomes" id="UP001501237"/>
    </source>
</evidence>
<evidence type="ECO:0000256" key="4">
    <source>
        <dbReference type="ARBA" id="ARBA00023136"/>
    </source>
</evidence>
<evidence type="ECO:0000313" key="7">
    <source>
        <dbReference type="EMBL" id="GAA3227476.1"/>
    </source>
</evidence>
<feature type="transmembrane region" description="Helical" evidence="5">
    <location>
        <begin position="261"/>
        <end position="280"/>
    </location>
</feature>
<keyword evidence="2 5" id="KW-0812">Transmembrane</keyword>
<dbReference type="CDD" id="cd17504">
    <property type="entry name" value="MFS_MMR_MDR_like"/>
    <property type="match status" value="1"/>
</dbReference>
<accession>A0ABP6QGJ0</accession>
<feature type="transmembrane region" description="Helical" evidence="5">
    <location>
        <begin position="7"/>
        <end position="31"/>
    </location>
</feature>
<dbReference type="InterPro" id="IPR036259">
    <property type="entry name" value="MFS_trans_sf"/>
</dbReference>
<feature type="transmembrane region" description="Helical" evidence="5">
    <location>
        <begin position="43"/>
        <end position="62"/>
    </location>
</feature>
<dbReference type="InterPro" id="IPR020846">
    <property type="entry name" value="MFS_dom"/>
</dbReference>
<dbReference type="InterPro" id="IPR011701">
    <property type="entry name" value="MFS"/>
</dbReference>
<dbReference type="SUPFAM" id="SSF103473">
    <property type="entry name" value="MFS general substrate transporter"/>
    <property type="match status" value="1"/>
</dbReference>
<dbReference type="PROSITE" id="PS50850">
    <property type="entry name" value="MFS"/>
    <property type="match status" value="1"/>
</dbReference>
<evidence type="ECO:0000256" key="3">
    <source>
        <dbReference type="ARBA" id="ARBA00022989"/>
    </source>
</evidence>
<feature type="transmembrane region" description="Helical" evidence="5">
    <location>
        <begin position="162"/>
        <end position="180"/>
    </location>
</feature>
<dbReference type="Pfam" id="PF07690">
    <property type="entry name" value="MFS_1"/>
    <property type="match status" value="1"/>
</dbReference>
<dbReference type="EMBL" id="BAAAUV010000017">
    <property type="protein sequence ID" value="GAA3227476.1"/>
    <property type="molecule type" value="Genomic_DNA"/>
</dbReference>
<comment type="subcellular location">
    <subcellularLocation>
        <location evidence="1">Cell membrane</location>
        <topology evidence="1">Multi-pass membrane protein</topology>
    </subcellularLocation>
</comment>
<reference evidence="8" key="1">
    <citation type="journal article" date="2019" name="Int. J. Syst. Evol. Microbiol.">
        <title>The Global Catalogue of Microorganisms (GCM) 10K type strain sequencing project: providing services to taxonomists for standard genome sequencing and annotation.</title>
        <authorList>
            <consortium name="The Broad Institute Genomics Platform"/>
            <consortium name="The Broad Institute Genome Sequencing Center for Infectious Disease"/>
            <person name="Wu L."/>
            <person name="Ma J."/>
        </authorList>
    </citation>
    <scope>NUCLEOTIDE SEQUENCE [LARGE SCALE GENOMIC DNA]</scope>
    <source>
        <strain evidence="8">JCM 9377</strain>
    </source>
</reference>
<feature type="transmembrane region" description="Helical" evidence="5">
    <location>
        <begin position="74"/>
        <end position="93"/>
    </location>
</feature>
<dbReference type="Gene3D" id="1.20.1720.10">
    <property type="entry name" value="Multidrug resistance protein D"/>
    <property type="match status" value="1"/>
</dbReference>
<dbReference type="RefSeq" id="WP_344834126.1">
    <property type="nucleotide sequence ID" value="NZ_BAAAUV010000017.1"/>
</dbReference>
<organism evidence="7 8">
    <name type="scientific">Actinocorallia longicatena</name>
    <dbReference type="NCBI Taxonomy" id="111803"/>
    <lineage>
        <taxon>Bacteria</taxon>
        <taxon>Bacillati</taxon>
        <taxon>Actinomycetota</taxon>
        <taxon>Actinomycetes</taxon>
        <taxon>Streptosporangiales</taxon>
        <taxon>Thermomonosporaceae</taxon>
        <taxon>Actinocorallia</taxon>
    </lineage>
</organism>
<dbReference type="Gene3D" id="1.20.1250.20">
    <property type="entry name" value="MFS general substrate transporter like domains"/>
    <property type="match status" value="1"/>
</dbReference>